<evidence type="ECO:0000256" key="2">
    <source>
        <dbReference type="ARBA" id="ARBA00022491"/>
    </source>
</evidence>
<evidence type="ECO:0000313" key="7">
    <source>
        <dbReference type="EMBL" id="SUI46578.1"/>
    </source>
</evidence>
<feature type="domain" description="HTH lysR-type" evidence="6">
    <location>
        <begin position="1"/>
        <end position="58"/>
    </location>
</feature>
<dbReference type="AlphaFoldDB" id="A0A379YKX7"/>
<dbReference type="Gene3D" id="1.10.10.10">
    <property type="entry name" value="Winged helix-like DNA-binding domain superfamily/Winged helix DNA-binding domain"/>
    <property type="match status" value="1"/>
</dbReference>
<dbReference type="Pfam" id="PF00126">
    <property type="entry name" value="HTH_1"/>
    <property type="match status" value="1"/>
</dbReference>
<dbReference type="GO" id="GO:0003700">
    <property type="term" value="F:DNA-binding transcription factor activity"/>
    <property type="evidence" value="ECO:0007669"/>
    <property type="project" value="InterPro"/>
</dbReference>
<evidence type="ECO:0000259" key="6">
    <source>
        <dbReference type="PROSITE" id="PS50931"/>
    </source>
</evidence>
<dbReference type="GO" id="GO:0003677">
    <property type="term" value="F:DNA binding"/>
    <property type="evidence" value="ECO:0007669"/>
    <property type="project" value="UniProtKB-KW"/>
</dbReference>
<evidence type="ECO:0000256" key="1">
    <source>
        <dbReference type="ARBA" id="ARBA00009437"/>
    </source>
</evidence>
<keyword evidence="5" id="KW-0804">Transcription</keyword>
<organism evidence="7 8">
    <name type="scientific">Serratia quinivorans</name>
    <dbReference type="NCBI Taxonomy" id="137545"/>
    <lineage>
        <taxon>Bacteria</taxon>
        <taxon>Pseudomonadati</taxon>
        <taxon>Pseudomonadota</taxon>
        <taxon>Gammaproteobacteria</taxon>
        <taxon>Enterobacterales</taxon>
        <taxon>Yersiniaceae</taxon>
        <taxon>Serratia</taxon>
    </lineage>
</organism>
<dbReference type="Pfam" id="PF03466">
    <property type="entry name" value="LysR_substrate"/>
    <property type="match status" value="1"/>
</dbReference>
<dbReference type="PANTHER" id="PTHR30346">
    <property type="entry name" value="TRANSCRIPTIONAL DUAL REGULATOR HCAR-RELATED"/>
    <property type="match status" value="1"/>
</dbReference>
<dbReference type="PROSITE" id="PS50931">
    <property type="entry name" value="HTH_LYSR"/>
    <property type="match status" value="1"/>
</dbReference>
<dbReference type="SUPFAM" id="SSF46785">
    <property type="entry name" value="Winged helix' DNA-binding domain"/>
    <property type="match status" value="1"/>
</dbReference>
<accession>A0A379YKX7</accession>
<keyword evidence="4" id="KW-0238">DNA-binding</keyword>
<dbReference type="RefSeq" id="WP_115182901.1">
    <property type="nucleotide sequence ID" value="NZ_CAMKUF010000002.1"/>
</dbReference>
<dbReference type="PRINTS" id="PR00039">
    <property type="entry name" value="HTHLYSR"/>
</dbReference>
<dbReference type="SUPFAM" id="SSF53850">
    <property type="entry name" value="Periplasmic binding protein-like II"/>
    <property type="match status" value="1"/>
</dbReference>
<comment type="similarity">
    <text evidence="1">Belongs to the LysR transcriptional regulatory family.</text>
</comment>
<sequence>MLLRHIRYFLAVAEQGNFTRAAEVLHVSQPTLSQQIKQLEETLGTLLLDRSGRTVRLTDAGAAWMRYARRALQDLDEGARAIHDVATLERGNLRLAMTPTFSAYLVGPVIDAFYRRYPGISLSIQEMTQDRIEALLAEDQLDLGIAFGQAQSPDIEANDLFSESLNMVVGADHLLAQRQHPLTAEELERQPLALLSEDFATRQFIDGYCRQQSICPWVAVEANAIGAILEIVRRGQLATILPAAIAQADPQLRSVQLAVALPARRAVLLQRKSAYRSAASQAFVAVLHQQAFMSTHANPV</sequence>
<protein>
    <submittedName>
        <fullName evidence="7">Cyn operon transcriptional activator</fullName>
    </submittedName>
</protein>
<dbReference type="InterPro" id="IPR005119">
    <property type="entry name" value="LysR_subst-bd"/>
</dbReference>
<evidence type="ECO:0000256" key="5">
    <source>
        <dbReference type="ARBA" id="ARBA00023163"/>
    </source>
</evidence>
<dbReference type="Gene3D" id="3.40.190.290">
    <property type="match status" value="1"/>
</dbReference>
<gene>
    <name evidence="7" type="primary">cynR_1</name>
    <name evidence="7" type="ORF">NCTC11544_00650</name>
</gene>
<evidence type="ECO:0000313" key="8">
    <source>
        <dbReference type="Proteomes" id="UP000255529"/>
    </source>
</evidence>
<evidence type="ECO:0000256" key="3">
    <source>
        <dbReference type="ARBA" id="ARBA00023015"/>
    </source>
</evidence>
<keyword evidence="2" id="KW-0678">Repressor</keyword>
<dbReference type="GO" id="GO:0032993">
    <property type="term" value="C:protein-DNA complex"/>
    <property type="evidence" value="ECO:0007669"/>
    <property type="project" value="TreeGrafter"/>
</dbReference>
<dbReference type="PANTHER" id="PTHR30346:SF28">
    <property type="entry name" value="HTH-TYPE TRANSCRIPTIONAL REGULATOR CYNR"/>
    <property type="match status" value="1"/>
</dbReference>
<keyword evidence="3" id="KW-0805">Transcription regulation</keyword>
<dbReference type="InterPro" id="IPR036388">
    <property type="entry name" value="WH-like_DNA-bd_sf"/>
</dbReference>
<dbReference type="InterPro" id="IPR000847">
    <property type="entry name" value="LysR_HTH_N"/>
</dbReference>
<proteinExistence type="inferred from homology"/>
<dbReference type="Proteomes" id="UP000255529">
    <property type="component" value="Unassembled WGS sequence"/>
</dbReference>
<dbReference type="EMBL" id="UGYN01000002">
    <property type="protein sequence ID" value="SUI46578.1"/>
    <property type="molecule type" value="Genomic_DNA"/>
</dbReference>
<evidence type="ECO:0000256" key="4">
    <source>
        <dbReference type="ARBA" id="ARBA00023125"/>
    </source>
</evidence>
<name>A0A379YKX7_9GAMM</name>
<dbReference type="NCBIfam" id="NF008416">
    <property type="entry name" value="PRK11242.1"/>
    <property type="match status" value="1"/>
</dbReference>
<reference evidence="7 8" key="1">
    <citation type="submission" date="2018-06" db="EMBL/GenBank/DDBJ databases">
        <authorList>
            <consortium name="Pathogen Informatics"/>
            <person name="Doyle S."/>
        </authorList>
    </citation>
    <scope>NUCLEOTIDE SEQUENCE [LARGE SCALE GENOMIC DNA]</scope>
    <source>
        <strain evidence="7 8">NCTC11544</strain>
    </source>
</reference>
<dbReference type="InterPro" id="IPR036390">
    <property type="entry name" value="WH_DNA-bd_sf"/>
</dbReference>
<dbReference type="FunFam" id="1.10.10.10:FF:000001">
    <property type="entry name" value="LysR family transcriptional regulator"/>
    <property type="match status" value="1"/>
</dbReference>